<keyword evidence="1" id="KW-0505">Motor protein</keyword>
<comment type="similarity">
    <text evidence="1">Belongs to the TRAFAC class myosin-kinesin ATPase superfamily. Kinesin family.</text>
</comment>
<keyword evidence="1" id="KW-0547">Nucleotide-binding</keyword>
<feature type="region of interest" description="Disordered" evidence="3">
    <location>
        <begin position="194"/>
        <end position="238"/>
    </location>
</feature>
<proteinExistence type="inferred from homology"/>
<dbReference type="PANTHER" id="PTHR47969:SF29">
    <property type="entry name" value="KINESIN-LIKE PROTEIN"/>
    <property type="match status" value="1"/>
</dbReference>
<feature type="compositionally biased region" description="Polar residues" evidence="3">
    <location>
        <begin position="227"/>
        <end position="238"/>
    </location>
</feature>
<name>A0A077ZW35_STYLE</name>
<feature type="binding site" evidence="1">
    <location>
        <begin position="118"/>
        <end position="125"/>
    </location>
    <ligand>
        <name>ATP</name>
        <dbReference type="ChEBI" id="CHEBI:30616"/>
    </ligand>
</feature>
<dbReference type="OrthoDB" id="3176171at2759"/>
<feature type="domain" description="Kinesin motor" evidence="4">
    <location>
        <begin position="32"/>
        <end position="421"/>
    </location>
</feature>
<dbReference type="PROSITE" id="PS50067">
    <property type="entry name" value="KINESIN_MOTOR_2"/>
    <property type="match status" value="1"/>
</dbReference>
<feature type="coiled-coil region" evidence="2">
    <location>
        <begin position="457"/>
        <end position="491"/>
    </location>
</feature>
<feature type="compositionally biased region" description="Low complexity" evidence="3">
    <location>
        <begin position="550"/>
        <end position="572"/>
    </location>
</feature>
<feature type="region of interest" description="Disordered" evidence="3">
    <location>
        <begin position="496"/>
        <end position="578"/>
    </location>
</feature>
<dbReference type="GO" id="GO:0007018">
    <property type="term" value="P:microtubule-based movement"/>
    <property type="evidence" value="ECO:0007669"/>
    <property type="project" value="InterPro"/>
</dbReference>
<reference evidence="5 6" key="1">
    <citation type="submission" date="2014-06" db="EMBL/GenBank/DDBJ databases">
        <authorList>
            <person name="Swart Estienne"/>
        </authorList>
    </citation>
    <scope>NUCLEOTIDE SEQUENCE [LARGE SCALE GENOMIC DNA]</scope>
    <source>
        <strain evidence="5 6">130c</strain>
    </source>
</reference>
<feature type="compositionally biased region" description="Polar residues" evidence="3">
    <location>
        <begin position="532"/>
        <end position="543"/>
    </location>
</feature>
<evidence type="ECO:0000259" key="4">
    <source>
        <dbReference type="PROSITE" id="PS50067"/>
    </source>
</evidence>
<accession>A0A077ZW35</accession>
<dbReference type="Gene3D" id="3.40.850.10">
    <property type="entry name" value="Kinesin motor domain"/>
    <property type="match status" value="1"/>
</dbReference>
<dbReference type="PANTHER" id="PTHR47969">
    <property type="entry name" value="CHROMOSOME-ASSOCIATED KINESIN KIF4A-RELATED"/>
    <property type="match status" value="1"/>
</dbReference>
<dbReference type="EMBL" id="CCKQ01002966">
    <property type="protein sequence ID" value="CDW74074.1"/>
    <property type="molecule type" value="Genomic_DNA"/>
</dbReference>
<keyword evidence="1" id="KW-0067">ATP-binding</keyword>
<feature type="compositionally biased region" description="Low complexity" evidence="3">
    <location>
        <begin position="194"/>
        <end position="211"/>
    </location>
</feature>
<feature type="compositionally biased region" description="Low complexity" evidence="3">
    <location>
        <begin position="509"/>
        <end position="531"/>
    </location>
</feature>
<dbReference type="GO" id="GO:0051231">
    <property type="term" value="P:spindle elongation"/>
    <property type="evidence" value="ECO:0007669"/>
    <property type="project" value="TreeGrafter"/>
</dbReference>
<dbReference type="InterPro" id="IPR001752">
    <property type="entry name" value="Kinesin_motor_dom"/>
</dbReference>
<keyword evidence="6" id="KW-1185">Reference proteome</keyword>
<dbReference type="InParanoid" id="A0A077ZW35"/>
<evidence type="ECO:0000256" key="1">
    <source>
        <dbReference type="PROSITE-ProRule" id="PRU00283"/>
    </source>
</evidence>
<dbReference type="PRINTS" id="PR00380">
    <property type="entry name" value="KINESINHEAVY"/>
</dbReference>
<dbReference type="GO" id="GO:0008017">
    <property type="term" value="F:microtubule binding"/>
    <property type="evidence" value="ECO:0007669"/>
    <property type="project" value="InterPro"/>
</dbReference>
<dbReference type="AlphaFoldDB" id="A0A077ZW35"/>
<evidence type="ECO:0000256" key="2">
    <source>
        <dbReference type="SAM" id="Coils"/>
    </source>
</evidence>
<dbReference type="SMART" id="SM00129">
    <property type="entry name" value="KISc"/>
    <property type="match status" value="1"/>
</dbReference>
<dbReference type="GO" id="GO:0005875">
    <property type="term" value="C:microtubule associated complex"/>
    <property type="evidence" value="ECO:0007669"/>
    <property type="project" value="TreeGrafter"/>
</dbReference>
<protein>
    <submittedName>
        <fullName evidence="5">Chromosome-associated kinesin kif4</fullName>
    </submittedName>
</protein>
<dbReference type="InterPro" id="IPR027417">
    <property type="entry name" value="P-loop_NTPase"/>
</dbReference>
<dbReference type="CDD" id="cd00106">
    <property type="entry name" value="KISc"/>
    <property type="match status" value="1"/>
</dbReference>
<dbReference type="InterPro" id="IPR036961">
    <property type="entry name" value="Kinesin_motor_dom_sf"/>
</dbReference>
<evidence type="ECO:0000256" key="3">
    <source>
        <dbReference type="SAM" id="MobiDB-lite"/>
    </source>
</evidence>
<gene>
    <name evidence="5" type="primary">Contig9793.g10477</name>
    <name evidence="5" type="ORF">STYLEM_3067</name>
</gene>
<dbReference type="InterPro" id="IPR027640">
    <property type="entry name" value="Kinesin-like_fam"/>
</dbReference>
<dbReference type="GO" id="GO:0007052">
    <property type="term" value="P:mitotic spindle organization"/>
    <property type="evidence" value="ECO:0007669"/>
    <property type="project" value="TreeGrafter"/>
</dbReference>
<organism evidence="5 6">
    <name type="scientific">Stylonychia lemnae</name>
    <name type="common">Ciliate</name>
    <dbReference type="NCBI Taxonomy" id="5949"/>
    <lineage>
        <taxon>Eukaryota</taxon>
        <taxon>Sar</taxon>
        <taxon>Alveolata</taxon>
        <taxon>Ciliophora</taxon>
        <taxon>Intramacronucleata</taxon>
        <taxon>Spirotrichea</taxon>
        <taxon>Stichotrichia</taxon>
        <taxon>Sporadotrichida</taxon>
        <taxon>Oxytrichidae</taxon>
        <taxon>Stylonychinae</taxon>
        <taxon>Stylonychia</taxon>
    </lineage>
</organism>
<dbReference type="SUPFAM" id="SSF52540">
    <property type="entry name" value="P-loop containing nucleoside triphosphate hydrolases"/>
    <property type="match status" value="1"/>
</dbReference>
<dbReference type="Proteomes" id="UP000039865">
    <property type="component" value="Unassembled WGS sequence"/>
</dbReference>
<dbReference type="Pfam" id="PF00225">
    <property type="entry name" value="Kinesin"/>
    <property type="match status" value="1"/>
</dbReference>
<evidence type="ECO:0000313" key="5">
    <source>
        <dbReference type="EMBL" id="CDW74074.1"/>
    </source>
</evidence>
<sequence length="753" mass="84154">MDSQNQSNIQASPDELNRFRGTLKFISHLTLISIVVLRVRPFLDEELTGGKKGKQQCIQFYNDNQSLSMIRPNQDVRNFKFDCVLDQESDQILAYDQIAYPVVQDVLNGFNGVVMAYGQTGSGKTHTIFGSRASLDHLYTMKGQGDLHEESGIVPRCVTHLFDYIKINPNKAQFRVTMSFLEIYNEQITDLLLQTNNGSTSPGGNNQGSNSHTRNSSTSPIRGGGSSTSIGNSASQGQNLKIREDQNTGIYVDGLTQVNVKSKDQLYQLIKIGAKLLQIFVEQRWIETGQESGLLKDDRNASPQKTSRQQFKKRHHKKALLTIVDLAGSERLSKTGSEGLRLQEAKNINKSIAALSNCISALASETKNTFVPFRDSKLTRLLTHSLGGNCKTTICACISPSLIHYDESFSTLLFAARAMSVRTYVTMNEKIEYKPIDEYGRSLTPGSSAKFQQTPNEKVLMKQNSKLQEETEELRQEIQTLREQIKKQQSMVSSFTTMPNNGTPGPYANQFNNGYTNSNQNNNYNSNNTHNTSVDGNQNTAATNWGFKPNNQQSRNSAISNQAQQQIARSQSPNPSHQYNPIILHQMSGKNQQIFGTVYMNGSPQKTVLMQQPLINQNGFMLNQITPQDSEHFTPMDGTGNVPGIAPQTQQNASVNNSYSHMNNLKQSHQVYQQQQKDAQLTQKLVCIIDTLQDELTFKTLQVNQLMEENLKLKQMQGLGISNDGNIQGSIDNLLSNPSFRAALFERLSKQNF</sequence>
<keyword evidence="2" id="KW-0175">Coiled coil</keyword>
<evidence type="ECO:0000313" key="6">
    <source>
        <dbReference type="Proteomes" id="UP000039865"/>
    </source>
</evidence>
<dbReference type="GO" id="GO:0003777">
    <property type="term" value="F:microtubule motor activity"/>
    <property type="evidence" value="ECO:0007669"/>
    <property type="project" value="InterPro"/>
</dbReference>
<dbReference type="GO" id="GO:0005524">
    <property type="term" value="F:ATP binding"/>
    <property type="evidence" value="ECO:0007669"/>
    <property type="project" value="UniProtKB-UniRule"/>
</dbReference>
<dbReference type="OMA" id="WDARENS"/>